<dbReference type="RefSeq" id="WP_123696213.1">
    <property type="nucleotide sequence ID" value="NZ_RKHJ01000001.1"/>
</dbReference>
<proteinExistence type="predicted"/>
<evidence type="ECO:0000313" key="3">
    <source>
        <dbReference type="EMBL" id="ROR65078.1"/>
    </source>
</evidence>
<dbReference type="SUPFAM" id="SSF53474">
    <property type="entry name" value="alpha/beta-Hydrolases"/>
    <property type="match status" value="1"/>
</dbReference>
<dbReference type="GO" id="GO:0016787">
    <property type="term" value="F:hydrolase activity"/>
    <property type="evidence" value="ECO:0007669"/>
    <property type="project" value="UniProtKB-KW"/>
</dbReference>
<gene>
    <name evidence="3" type="ORF">EDD26_0437</name>
</gene>
<organism evidence="3 4">
    <name type="scientific">Agrococcus jenensis</name>
    <dbReference type="NCBI Taxonomy" id="46353"/>
    <lineage>
        <taxon>Bacteria</taxon>
        <taxon>Bacillati</taxon>
        <taxon>Actinomycetota</taxon>
        <taxon>Actinomycetes</taxon>
        <taxon>Micrococcales</taxon>
        <taxon>Microbacteriaceae</taxon>
        <taxon>Agrococcus</taxon>
    </lineage>
</organism>
<protein>
    <submittedName>
        <fullName evidence="3">Acetyl esterase/lipase</fullName>
    </submittedName>
</protein>
<feature type="domain" description="Alpha/beta hydrolase fold-3" evidence="2">
    <location>
        <begin position="72"/>
        <end position="273"/>
    </location>
</feature>
<accession>A0A3N2AQ89</accession>
<reference evidence="3 4" key="1">
    <citation type="submission" date="2018-11" db="EMBL/GenBank/DDBJ databases">
        <title>Sequencing the genomes of 1000 actinobacteria strains.</title>
        <authorList>
            <person name="Klenk H.-P."/>
        </authorList>
    </citation>
    <scope>NUCLEOTIDE SEQUENCE [LARGE SCALE GENOMIC DNA]</scope>
    <source>
        <strain evidence="3 4">DSM 9580</strain>
    </source>
</reference>
<dbReference type="Gene3D" id="3.40.50.1820">
    <property type="entry name" value="alpha/beta hydrolase"/>
    <property type="match status" value="1"/>
</dbReference>
<dbReference type="Pfam" id="PF07859">
    <property type="entry name" value="Abhydrolase_3"/>
    <property type="match status" value="1"/>
</dbReference>
<dbReference type="PANTHER" id="PTHR48081:SF8">
    <property type="entry name" value="ALPHA_BETA HYDROLASE FOLD-3 DOMAIN-CONTAINING PROTEIN-RELATED"/>
    <property type="match status" value="1"/>
</dbReference>
<keyword evidence="1" id="KW-0378">Hydrolase</keyword>
<evidence type="ECO:0000256" key="1">
    <source>
        <dbReference type="ARBA" id="ARBA00022801"/>
    </source>
</evidence>
<dbReference type="PANTHER" id="PTHR48081">
    <property type="entry name" value="AB HYDROLASE SUPERFAMILY PROTEIN C4A8.06C"/>
    <property type="match status" value="1"/>
</dbReference>
<dbReference type="OrthoDB" id="9803828at2"/>
<dbReference type="InterPro" id="IPR050300">
    <property type="entry name" value="GDXG_lipolytic_enzyme"/>
</dbReference>
<dbReference type="AlphaFoldDB" id="A0A3N2AQ89"/>
<name>A0A3N2AQ89_9MICO</name>
<dbReference type="Proteomes" id="UP000275456">
    <property type="component" value="Unassembled WGS sequence"/>
</dbReference>
<evidence type="ECO:0000259" key="2">
    <source>
        <dbReference type="Pfam" id="PF07859"/>
    </source>
</evidence>
<comment type="caution">
    <text evidence="3">The sequence shown here is derived from an EMBL/GenBank/DDBJ whole genome shotgun (WGS) entry which is preliminary data.</text>
</comment>
<dbReference type="InterPro" id="IPR013094">
    <property type="entry name" value="AB_hydrolase_3"/>
</dbReference>
<keyword evidence="4" id="KW-1185">Reference proteome</keyword>
<dbReference type="InterPro" id="IPR029058">
    <property type="entry name" value="AB_hydrolase_fold"/>
</dbReference>
<dbReference type="EMBL" id="RKHJ01000001">
    <property type="protein sequence ID" value="ROR65078.1"/>
    <property type="molecule type" value="Genomic_DNA"/>
</dbReference>
<evidence type="ECO:0000313" key="4">
    <source>
        <dbReference type="Proteomes" id="UP000275456"/>
    </source>
</evidence>
<sequence length="298" mass="32016">MELEQVAPELRDAVARLGGVPLERRVGRAIGRIAPRLMRWPREPGVRIGRARVGGVRVRTYAPPEVRSDAVLLWIHGGGMLIGAPAMDDHFCSETAARLGIRVVSVDYRLAPEHPFPAPLDDCARVFAGLIARGHARIALGGQSAGAGLAAGLAQRLLDEGGPQPIAQLLDCPMLDDRTAADAARDDEAHFVWDNRENRLGWRSLLGQEPGAPSVPAHAVPTRRANLGGLPPAWIGVGSIDLFHDEDVAYAERLRAAGVDVDLLVVPGAPHGLLAVAARSALAERYRRAAQEWLRARL</sequence>